<name>D7KHD7_ARALL</name>
<dbReference type="EMBL" id="GL348713">
    <property type="protein sequence ID" value="EFH69308.1"/>
    <property type="molecule type" value="Genomic_DNA"/>
</dbReference>
<dbReference type="GO" id="GO:0005737">
    <property type="term" value="C:cytoplasm"/>
    <property type="evidence" value="ECO:0007669"/>
    <property type="project" value="TreeGrafter"/>
</dbReference>
<reference evidence="4" key="1">
    <citation type="journal article" date="2011" name="Nat. Genet.">
        <title>The Arabidopsis lyrata genome sequence and the basis of rapid genome size change.</title>
        <authorList>
            <person name="Hu T.T."/>
            <person name="Pattyn P."/>
            <person name="Bakker E.G."/>
            <person name="Cao J."/>
            <person name="Cheng J.-F."/>
            <person name="Clark R.M."/>
            <person name="Fahlgren N."/>
            <person name="Fawcett J.A."/>
            <person name="Grimwood J."/>
            <person name="Gundlach H."/>
            <person name="Haberer G."/>
            <person name="Hollister J.D."/>
            <person name="Ossowski S."/>
            <person name="Ottilar R.P."/>
            <person name="Salamov A.A."/>
            <person name="Schneeberger K."/>
            <person name="Spannagl M."/>
            <person name="Wang X."/>
            <person name="Yang L."/>
            <person name="Nasrallah M.E."/>
            <person name="Bergelson J."/>
            <person name="Carrington J.C."/>
            <person name="Gaut B.S."/>
            <person name="Schmutz J."/>
            <person name="Mayer K.F.X."/>
            <person name="Van de Peer Y."/>
            <person name="Grigoriev I.V."/>
            <person name="Nordborg M."/>
            <person name="Weigel D."/>
            <person name="Guo Y.-L."/>
        </authorList>
    </citation>
    <scope>NUCLEOTIDE SEQUENCE [LARGE SCALE GENOMIC DNA]</scope>
    <source>
        <strain evidence="4">cv. MN47</strain>
    </source>
</reference>
<accession>D7KHD7</accession>
<protein>
    <submittedName>
        <fullName evidence="3">Predicted protein</fullName>
    </submittedName>
</protein>
<dbReference type="HOGENOM" id="CLU_2029850_0_0_1"/>
<evidence type="ECO:0000313" key="4">
    <source>
        <dbReference type="Proteomes" id="UP000008694"/>
    </source>
</evidence>
<dbReference type="STRING" id="81972.D7KHD7"/>
<dbReference type="GO" id="GO:0016787">
    <property type="term" value="F:hydrolase activity"/>
    <property type="evidence" value="ECO:0007669"/>
    <property type="project" value="UniProtKB-KW"/>
</dbReference>
<organism evidence="4">
    <name type="scientific">Arabidopsis lyrata subsp. lyrata</name>
    <name type="common">Lyre-leaved rock-cress</name>
    <dbReference type="NCBI Taxonomy" id="81972"/>
    <lineage>
        <taxon>Eukaryota</taxon>
        <taxon>Viridiplantae</taxon>
        <taxon>Streptophyta</taxon>
        <taxon>Embryophyta</taxon>
        <taxon>Tracheophyta</taxon>
        <taxon>Spermatophyta</taxon>
        <taxon>Magnoliopsida</taxon>
        <taxon>eudicotyledons</taxon>
        <taxon>Gunneridae</taxon>
        <taxon>Pentapetalae</taxon>
        <taxon>rosids</taxon>
        <taxon>malvids</taxon>
        <taxon>Brassicales</taxon>
        <taxon>Brassicaceae</taxon>
        <taxon>Camelineae</taxon>
        <taxon>Arabidopsis</taxon>
    </lineage>
</organism>
<dbReference type="PANTHER" id="PTHR12629:SF68">
    <property type="entry name" value="NUDIX HYDROLASE 18, MITOCHONDRIAL"/>
    <property type="match status" value="1"/>
</dbReference>
<evidence type="ECO:0000256" key="2">
    <source>
        <dbReference type="ARBA" id="ARBA00022801"/>
    </source>
</evidence>
<keyword evidence="4" id="KW-1185">Reference proteome</keyword>
<evidence type="ECO:0000256" key="1">
    <source>
        <dbReference type="ARBA" id="ARBA00022723"/>
    </source>
</evidence>
<evidence type="ECO:0000313" key="3">
    <source>
        <dbReference type="EMBL" id="EFH69308.1"/>
    </source>
</evidence>
<proteinExistence type="predicted"/>
<keyword evidence="1" id="KW-0479">Metal-binding</keyword>
<keyword evidence="2" id="KW-0378">Hydrolase</keyword>
<dbReference type="Proteomes" id="UP000008694">
    <property type="component" value="Unassembled WGS sequence"/>
</dbReference>
<dbReference type="AlphaFoldDB" id="D7KHD7"/>
<gene>
    <name evidence="3" type="ORF">ARALYDRAFT_679693</name>
</gene>
<sequence>MMCLVSRTGCQSQRYIKGRRKVVGCIPYRLKISSDGTISNEFEVLVISSQKGVFPNVLTFSKSRGTFYEGLMLPIWMKLDEAREACRDCWMKEALDVLVQRLSSPLVKPMEEDKNIPLISIC</sequence>
<dbReference type="PANTHER" id="PTHR12629">
    <property type="entry name" value="DIPHOSPHOINOSITOL POLYPHOSPHATE PHOSPHOHYDROLASE"/>
    <property type="match status" value="1"/>
</dbReference>
<dbReference type="GO" id="GO:0005634">
    <property type="term" value="C:nucleus"/>
    <property type="evidence" value="ECO:0007669"/>
    <property type="project" value="TreeGrafter"/>
</dbReference>
<dbReference type="GO" id="GO:0046872">
    <property type="term" value="F:metal ion binding"/>
    <property type="evidence" value="ECO:0007669"/>
    <property type="project" value="UniProtKB-KW"/>
</dbReference>
<dbReference type="eggNOG" id="KOG2839">
    <property type="taxonomic scope" value="Eukaryota"/>
</dbReference>
<dbReference type="Gramene" id="Al_scaffold_0001_2016">
    <property type="protein sequence ID" value="Al_scaffold_0001_2016"/>
    <property type="gene ID" value="Al_scaffold_0001_2016"/>
</dbReference>